<comment type="caution">
    <text evidence="1">The sequence shown here is derived from an EMBL/GenBank/DDBJ whole genome shotgun (WGS) entry which is preliminary data.</text>
</comment>
<dbReference type="EMBL" id="JASBWS010000011">
    <property type="protein sequence ID" value="KAJ9113793.1"/>
    <property type="molecule type" value="Genomic_DNA"/>
</dbReference>
<reference evidence="1" key="1">
    <citation type="submission" date="2023-04" db="EMBL/GenBank/DDBJ databases">
        <title>Draft Genome sequencing of Naganishia species isolated from polar environments using Oxford Nanopore Technology.</title>
        <authorList>
            <person name="Leo P."/>
            <person name="Venkateswaran K."/>
        </authorList>
    </citation>
    <scope>NUCLEOTIDE SEQUENCE</scope>
    <source>
        <strain evidence="1">MNA-CCFEE 5262</strain>
    </source>
</reference>
<evidence type="ECO:0000313" key="1">
    <source>
        <dbReference type="EMBL" id="KAJ9113793.1"/>
    </source>
</evidence>
<accession>A0ACC2WQT1</accession>
<gene>
    <name evidence="1" type="ORF">QFC20_001820</name>
</gene>
<keyword evidence="2" id="KW-1185">Reference proteome</keyword>
<evidence type="ECO:0000313" key="2">
    <source>
        <dbReference type="Proteomes" id="UP001230649"/>
    </source>
</evidence>
<protein>
    <submittedName>
        <fullName evidence="1">Uncharacterized protein</fullName>
    </submittedName>
</protein>
<name>A0ACC2WQT1_9TREE</name>
<sequence length="1302" mass="141737">MGFLKSLSQSIKRSAIQQSTADSVTDSGFALPDAQSIEADVDTAGIKRPSGQGEIARRERRRSSTIGVLPRKPSSSDHRASPPLEPALAYDVANSTNRLSTVEERVQSSQNHHEAFSLPQPPVSYVIVAALSNEPSFRPSMPRGIIVTPSSPRKPESRRDTPGRPFPAAIGRSANAFKPPASLPAAIDDAQNGQGSLQASPSAVSQSDSNYRNRYLGIGRPLANSPQTSSEDCRPNLLTVDSFSDPMVLTHRSASLPVRERTDMVSRPNSPQNRSISFTSDGSTRFLSSVDDSHVGSQHHVGSQQRIDATVGRKTIRKTRSFSDVLSRNRKGRMEADSNTASKPLITWNSTKTLVNEQSMDNGNSNPSFILPAPNTRKKSGNILKSAVDIFQFRKTRPTGGSDGGKESPLATPQTDHNDQEVRDNETGDITAYGSCGPVDALPDSPNVLAEGRMSSRTPSEATDNLLYDPSKRLQGGSSKDKSGGGDFIDGQYSPAGQGSDPVELRPQHDLSPATTLAEPSLHVDEARLTNKLSLSSRSRSGTTTPVDWEFKRPQMGPRAQSTISTTCSTNSPTSGIDSPSWHGARPMSEVSVSRSTTIKAVNMIRPRPSSDISAASLSSSLRNSPQSSVDGFGQETSQPVSILRSDTPAYTPPPHSITDSPSVSFVGGTPRISISSTSSQGEPAKDQARARRFTSTSQENIRNSLPVHNPKVTRPRSSTLFSSPPVWLASATLAGTDKKRSTLMRRLSAGLIGPLDEKDKRSFQTSPQEISSPAPDYFGDPETDRATTVAPRIPDRNPGETTEVWMARLSEVVKRTEIAAVLASNFQFDNLPLDIALRRFLLEMILPREAQQIDRVLEAFARRYNACHPGLFRDADHAYILAFSLIMLHTDVYNRNNKQKMTKAEYVRNTRLEGVSPAVLEVFHENTCHSEFVFAGDVGGPGDYGTGNRPRTSRRSSLFFQTRTSQDNSGIAGAEKGGCRLQAAVAKGDISHLQISSSTWIPKEDPMSYIGSWRILDREWAEGCFQFAPAIDVVKPAIPTRIPGDATATVLRLKVIKAGLLSRKDTVWALTLNEQIETLRSSAERSPGTLLLSTFTDFKPDEVIGLTESAAVYDRSYTKYENAFRLAMPHGREYLLQANDECEMNEWVSLINWSAASKTLGIPTTSLPSPSAGVLSRRAGEHRLAEGPDGSPLLVWGSQKTQMGTGPGQAEALGPSVTDVPLDVTLGKDSVIKEFDGRSVELTEKVKEELRLARNLELLVLISRSSQEHITSLLLLMAENIRRWRAELARLNAIHIRLTEL</sequence>
<organism evidence="1 2">
    <name type="scientific">Naganishia adeliensis</name>
    <dbReference type="NCBI Taxonomy" id="92952"/>
    <lineage>
        <taxon>Eukaryota</taxon>
        <taxon>Fungi</taxon>
        <taxon>Dikarya</taxon>
        <taxon>Basidiomycota</taxon>
        <taxon>Agaricomycotina</taxon>
        <taxon>Tremellomycetes</taxon>
        <taxon>Filobasidiales</taxon>
        <taxon>Filobasidiaceae</taxon>
        <taxon>Naganishia</taxon>
    </lineage>
</organism>
<dbReference type="Proteomes" id="UP001230649">
    <property type="component" value="Unassembled WGS sequence"/>
</dbReference>
<proteinExistence type="predicted"/>